<evidence type="ECO:0000313" key="5">
    <source>
        <dbReference type="Proteomes" id="UP000009881"/>
    </source>
</evidence>
<protein>
    <recommendedName>
        <fullName evidence="1">Heat shock protein HspQ</fullName>
    </recommendedName>
</protein>
<organism evidence="4 5">
    <name type="scientific">Caenispirillum salinarum AK4</name>
    <dbReference type="NCBI Taxonomy" id="1238182"/>
    <lineage>
        <taxon>Bacteria</taxon>
        <taxon>Pseudomonadati</taxon>
        <taxon>Pseudomonadota</taxon>
        <taxon>Alphaproteobacteria</taxon>
        <taxon>Rhodospirillales</taxon>
        <taxon>Novispirillaceae</taxon>
        <taxon>Caenispirillum</taxon>
    </lineage>
</organism>
<dbReference type="OrthoDB" id="9797680at2"/>
<feature type="domain" description="Hemimethylated DNA-binding" evidence="3">
    <location>
        <begin position="9"/>
        <end position="105"/>
    </location>
</feature>
<dbReference type="NCBIfam" id="TIGR02097">
    <property type="entry name" value="yccV"/>
    <property type="match status" value="1"/>
</dbReference>
<comment type="caution">
    <text evidence="4">The sequence shown here is derived from an EMBL/GenBank/DDBJ whole genome shotgun (WGS) entry which is preliminary data.</text>
</comment>
<dbReference type="STRING" id="1238182.C882_3911"/>
<feature type="region of interest" description="Disordered" evidence="2">
    <location>
        <begin position="79"/>
        <end position="109"/>
    </location>
</feature>
<dbReference type="SMART" id="SM00992">
    <property type="entry name" value="YccV-like"/>
    <property type="match status" value="1"/>
</dbReference>
<reference evidence="4 5" key="1">
    <citation type="journal article" date="2013" name="Genome Announc.">
        <title>Draft Genome Sequence of an Alphaproteobacterium, Caenispirillum salinarum AK4(T), Isolated from a Solar Saltern.</title>
        <authorList>
            <person name="Khatri I."/>
            <person name="Singh A."/>
            <person name="Korpole S."/>
            <person name="Pinnaka A.K."/>
            <person name="Subramanian S."/>
        </authorList>
    </citation>
    <scope>NUCLEOTIDE SEQUENCE [LARGE SCALE GENOMIC DNA]</scope>
    <source>
        <strain evidence="4 5">AK4</strain>
    </source>
</reference>
<proteinExistence type="predicted"/>
<evidence type="ECO:0000259" key="3">
    <source>
        <dbReference type="SMART" id="SM00992"/>
    </source>
</evidence>
<keyword evidence="4" id="KW-0238">DNA-binding</keyword>
<dbReference type="eggNOG" id="COG3785">
    <property type="taxonomic scope" value="Bacteria"/>
</dbReference>
<gene>
    <name evidence="4" type="ORF">C882_3911</name>
</gene>
<evidence type="ECO:0000256" key="2">
    <source>
        <dbReference type="SAM" id="MobiDB-lite"/>
    </source>
</evidence>
<dbReference type="RefSeq" id="WP_009540019.1">
    <property type="nucleotide sequence ID" value="NZ_ANHY01000006.1"/>
</dbReference>
<name>K9HMJ2_9PROT</name>
<dbReference type="InterPro" id="IPR011722">
    <property type="entry name" value="Hemimethylated_DNA-bd_dom"/>
</dbReference>
<dbReference type="PANTHER" id="PTHR48439">
    <property type="entry name" value="HEMIMETHYLATED DNA-BINDING DOMAIN-CONTAINING PROTEIN"/>
    <property type="match status" value="1"/>
</dbReference>
<dbReference type="Proteomes" id="UP000009881">
    <property type="component" value="Unassembled WGS sequence"/>
</dbReference>
<dbReference type="SUPFAM" id="SSF141255">
    <property type="entry name" value="YccV-like"/>
    <property type="match status" value="1"/>
</dbReference>
<dbReference type="InterPro" id="IPR053189">
    <property type="entry name" value="Clp_protease_adapter_ClpF"/>
</dbReference>
<evidence type="ECO:0000256" key="1">
    <source>
        <dbReference type="NCBIfam" id="TIGR02097"/>
    </source>
</evidence>
<dbReference type="Pfam" id="PF08755">
    <property type="entry name" value="YccV-like"/>
    <property type="match status" value="1"/>
</dbReference>
<dbReference type="Gene3D" id="2.30.30.390">
    <property type="entry name" value="Hemimethylated DNA-binding domain"/>
    <property type="match status" value="1"/>
</dbReference>
<dbReference type="GO" id="GO:0003677">
    <property type="term" value="F:DNA binding"/>
    <property type="evidence" value="ECO:0007669"/>
    <property type="project" value="UniProtKB-UniRule"/>
</dbReference>
<dbReference type="AlphaFoldDB" id="K9HMJ2"/>
<evidence type="ECO:0000313" key="4">
    <source>
        <dbReference type="EMBL" id="EKV31538.1"/>
    </source>
</evidence>
<sequence length="109" mass="12892">MTTQSKPRRARFSIGQTVRHKSYRYRGIVVDVDPSFRMDDAWYADQTERQPPKDKPWYHVLVDQTEMSTYVAERNLLADDTDDPIDHPDVEEWFNESDEGLYTPLSRPN</sequence>
<accession>K9HMJ2</accession>
<dbReference type="PANTHER" id="PTHR48439:SF1">
    <property type="entry name" value="HEMIMETHYLATED DNA-BINDING DOMAIN-CONTAINING PROTEIN"/>
    <property type="match status" value="1"/>
</dbReference>
<dbReference type="InterPro" id="IPR036623">
    <property type="entry name" value="Hemimethylated_DNA-bd_sf"/>
</dbReference>
<dbReference type="EMBL" id="ANHY01000006">
    <property type="protein sequence ID" value="EKV31538.1"/>
    <property type="molecule type" value="Genomic_DNA"/>
</dbReference>
<keyword evidence="5" id="KW-1185">Reference proteome</keyword>